<feature type="non-terminal residue" evidence="1">
    <location>
        <position position="1"/>
    </location>
</feature>
<feature type="non-terminal residue" evidence="1">
    <location>
        <position position="210"/>
    </location>
</feature>
<sequence>SSSIRNTGLLDDIELEDSDIEEETILSFKNTKTYTQPNSKYIPYSILSNTFKDSFNLTIQWVLLWIFSFQQAFILPYTAVTALLIFIKASVFNNDSNFPETLYKAKDAMSFKKTIIQFVVCEKCYFLTNLESISNNSQASCSECKTLLKKLIRTIKGKIIYKPIKVYPYQSILSQLATLLQRPGFKELLESCYERGNTSSDIFSDLYDGQ</sequence>
<dbReference type="EMBL" id="CAJVPU010052800">
    <property type="protein sequence ID" value="CAG8763977.1"/>
    <property type="molecule type" value="Genomic_DNA"/>
</dbReference>
<evidence type="ECO:0000313" key="1">
    <source>
        <dbReference type="EMBL" id="CAG8763977.1"/>
    </source>
</evidence>
<comment type="caution">
    <text evidence="1">The sequence shown here is derived from an EMBL/GenBank/DDBJ whole genome shotgun (WGS) entry which is preliminary data.</text>
</comment>
<accession>A0ACA9QSS9</accession>
<dbReference type="Proteomes" id="UP000789702">
    <property type="component" value="Unassembled WGS sequence"/>
</dbReference>
<evidence type="ECO:0000313" key="2">
    <source>
        <dbReference type="Proteomes" id="UP000789702"/>
    </source>
</evidence>
<gene>
    <name evidence="1" type="ORF">DHETER_LOCUS15451</name>
</gene>
<proteinExistence type="predicted"/>
<protein>
    <submittedName>
        <fullName evidence="1">2292_t:CDS:1</fullName>
    </submittedName>
</protein>
<name>A0ACA9QSS9_9GLOM</name>
<keyword evidence="2" id="KW-1185">Reference proteome</keyword>
<reference evidence="1" key="1">
    <citation type="submission" date="2021-06" db="EMBL/GenBank/DDBJ databases">
        <authorList>
            <person name="Kallberg Y."/>
            <person name="Tangrot J."/>
            <person name="Rosling A."/>
        </authorList>
    </citation>
    <scope>NUCLEOTIDE SEQUENCE</scope>
    <source>
        <strain evidence="1">IL203A</strain>
    </source>
</reference>
<organism evidence="1 2">
    <name type="scientific">Dentiscutata heterogama</name>
    <dbReference type="NCBI Taxonomy" id="1316150"/>
    <lineage>
        <taxon>Eukaryota</taxon>
        <taxon>Fungi</taxon>
        <taxon>Fungi incertae sedis</taxon>
        <taxon>Mucoromycota</taxon>
        <taxon>Glomeromycotina</taxon>
        <taxon>Glomeromycetes</taxon>
        <taxon>Diversisporales</taxon>
        <taxon>Gigasporaceae</taxon>
        <taxon>Dentiscutata</taxon>
    </lineage>
</organism>